<evidence type="ECO:0000256" key="2">
    <source>
        <dbReference type="ARBA" id="ARBA00012153"/>
    </source>
</evidence>
<evidence type="ECO:0000313" key="6">
    <source>
        <dbReference type="Proteomes" id="UP000029665"/>
    </source>
</evidence>
<dbReference type="GO" id="GO:0046872">
    <property type="term" value="F:metal ion binding"/>
    <property type="evidence" value="ECO:0007669"/>
    <property type="project" value="UniProtKB-KW"/>
</dbReference>
<dbReference type="Gene3D" id="3.90.870.10">
    <property type="entry name" value="DHBP synthase"/>
    <property type="match status" value="1"/>
</dbReference>
<evidence type="ECO:0000256" key="1">
    <source>
        <dbReference type="ARBA" id="ARBA00004904"/>
    </source>
</evidence>
<evidence type="ECO:0000313" key="5">
    <source>
        <dbReference type="EMBL" id="CDO68160.1"/>
    </source>
</evidence>
<sequence>MAPTAALLSSVSRPSILPKMSGPPTDFPLVPASASSSRPQLILDAPARTEFAFDPIEDAIESFARGDFLVVMDDESRENEGDLIIAASAVSTHKMAWMIKHTRCASSLLSPLSAPLVSLCALCRESPFTAICVRNNVAHSLVA</sequence>
<keyword evidence="3" id="KW-0686">Riboflavin biosynthesis</keyword>
<dbReference type="OrthoDB" id="60371at2759"/>
<dbReference type="STRING" id="5643.A0A060S1J0"/>
<dbReference type="SUPFAM" id="SSF55821">
    <property type="entry name" value="YrdC/RibB"/>
    <property type="match status" value="1"/>
</dbReference>
<dbReference type="Proteomes" id="UP000029665">
    <property type="component" value="Unassembled WGS sequence"/>
</dbReference>
<dbReference type="AlphaFoldDB" id="A0A060S1J0"/>
<dbReference type="EC" id="4.1.99.12" evidence="2"/>
<dbReference type="InterPro" id="IPR017945">
    <property type="entry name" value="DHBP_synth_RibB-like_a/b_dom"/>
</dbReference>
<gene>
    <name evidence="5" type="ORF">BN946_scf184938.g12</name>
</gene>
<proteinExistence type="predicted"/>
<keyword evidence="4" id="KW-0479">Metal-binding</keyword>
<dbReference type="GO" id="GO:0008686">
    <property type="term" value="F:3,4-dihydroxy-2-butanone-4-phosphate synthase activity"/>
    <property type="evidence" value="ECO:0007669"/>
    <property type="project" value="UniProtKB-EC"/>
</dbReference>
<dbReference type="GO" id="GO:0005829">
    <property type="term" value="C:cytosol"/>
    <property type="evidence" value="ECO:0007669"/>
    <property type="project" value="TreeGrafter"/>
</dbReference>
<dbReference type="GO" id="GO:0005758">
    <property type="term" value="C:mitochondrial intermembrane space"/>
    <property type="evidence" value="ECO:0007669"/>
    <property type="project" value="TreeGrafter"/>
</dbReference>
<comment type="caution">
    <text evidence="5">The sequence shown here is derived from an EMBL/GenBank/DDBJ whole genome shotgun (WGS) entry which is preliminary data.</text>
</comment>
<reference evidence="5" key="1">
    <citation type="submission" date="2014-01" db="EMBL/GenBank/DDBJ databases">
        <title>The genome of the white-rot fungus Pycnoporus cinnabarinus: a basidiomycete model with a versatile arsenal for lignocellulosic biomass breakdown.</title>
        <authorList>
            <person name="Levasseur A."/>
            <person name="Lomascolo A."/>
            <person name="Ruiz-Duenas F.J."/>
            <person name="Uzan E."/>
            <person name="Piumi F."/>
            <person name="Kues U."/>
            <person name="Ram A.F.J."/>
            <person name="Murat C."/>
            <person name="Haon M."/>
            <person name="Benoit I."/>
            <person name="Arfi Y."/>
            <person name="Chevret D."/>
            <person name="Drula E."/>
            <person name="Kwon M.J."/>
            <person name="Gouret P."/>
            <person name="Lesage-Meessen L."/>
            <person name="Lombard V."/>
            <person name="Mariette J."/>
            <person name="Noirot C."/>
            <person name="Park J."/>
            <person name="Patyshakuliyeva A."/>
            <person name="Wieneger R.A.B."/>
            <person name="Wosten H.A.B."/>
            <person name="Martin F."/>
            <person name="Coutinho P.M."/>
            <person name="de Vries R."/>
            <person name="Martinez A.T."/>
            <person name="Klopp C."/>
            <person name="Pontarotti P."/>
            <person name="Henrissat B."/>
            <person name="Record E."/>
        </authorList>
    </citation>
    <scope>NUCLEOTIDE SEQUENCE [LARGE SCALE GENOMIC DNA]</scope>
    <source>
        <strain evidence="5">BRFM137</strain>
    </source>
</reference>
<dbReference type="Pfam" id="PF00926">
    <property type="entry name" value="DHBP_synthase"/>
    <property type="match status" value="1"/>
</dbReference>
<organism evidence="5 6">
    <name type="scientific">Pycnoporus cinnabarinus</name>
    <name type="common">Cinnabar-red polypore</name>
    <name type="synonym">Trametes cinnabarina</name>
    <dbReference type="NCBI Taxonomy" id="5643"/>
    <lineage>
        <taxon>Eukaryota</taxon>
        <taxon>Fungi</taxon>
        <taxon>Dikarya</taxon>
        <taxon>Basidiomycota</taxon>
        <taxon>Agaricomycotina</taxon>
        <taxon>Agaricomycetes</taxon>
        <taxon>Polyporales</taxon>
        <taxon>Polyporaceae</taxon>
        <taxon>Trametes</taxon>
    </lineage>
</organism>
<protein>
    <recommendedName>
        <fullName evidence="2">3,4-dihydroxy-2-butanone-4-phosphate synthase</fullName>
        <ecNumber evidence="2">4.1.99.12</ecNumber>
    </recommendedName>
</protein>
<dbReference type="HOGENOM" id="CLU_1807195_0_0_1"/>
<name>A0A060S1J0_PYCCI</name>
<evidence type="ECO:0000256" key="4">
    <source>
        <dbReference type="ARBA" id="ARBA00022723"/>
    </source>
</evidence>
<dbReference type="EMBL" id="CCBP010000006">
    <property type="protein sequence ID" value="CDO68160.1"/>
    <property type="molecule type" value="Genomic_DNA"/>
</dbReference>
<dbReference type="PANTHER" id="PTHR21327:SF18">
    <property type="entry name" value="3,4-DIHYDROXY-2-BUTANONE 4-PHOSPHATE SYNTHASE"/>
    <property type="match status" value="1"/>
</dbReference>
<comment type="pathway">
    <text evidence="1">Cofactor biosynthesis; riboflavin biosynthesis; 2-hydroxy-3-oxobutyl phosphate from D-ribulose 5-phosphate: step 1/1.</text>
</comment>
<accession>A0A060S1J0</accession>
<dbReference type="GO" id="GO:0009231">
    <property type="term" value="P:riboflavin biosynthetic process"/>
    <property type="evidence" value="ECO:0007669"/>
    <property type="project" value="UniProtKB-UniPathway"/>
</dbReference>
<keyword evidence="6" id="KW-1185">Reference proteome</keyword>
<dbReference type="UniPathway" id="UPA00275"/>
<evidence type="ECO:0000256" key="3">
    <source>
        <dbReference type="ARBA" id="ARBA00022619"/>
    </source>
</evidence>
<dbReference type="PANTHER" id="PTHR21327">
    <property type="entry name" value="GTP CYCLOHYDROLASE II-RELATED"/>
    <property type="match status" value="1"/>
</dbReference>
<dbReference type="InterPro" id="IPR000422">
    <property type="entry name" value="DHBP_synthase_RibB"/>
</dbReference>